<dbReference type="CDD" id="cd12797">
    <property type="entry name" value="M23_peptidase"/>
    <property type="match status" value="1"/>
</dbReference>
<gene>
    <name evidence="3" type="ORF">DW070_15905</name>
</gene>
<comment type="caution">
    <text evidence="3">The sequence shown here is derived from an EMBL/GenBank/DDBJ whole genome shotgun (WGS) entry which is preliminary data.</text>
</comment>
<dbReference type="SUPFAM" id="SSF51261">
    <property type="entry name" value="Duplicated hybrid motif"/>
    <property type="match status" value="1"/>
</dbReference>
<dbReference type="InterPro" id="IPR011055">
    <property type="entry name" value="Dup_hybrid_motif"/>
</dbReference>
<evidence type="ECO:0000256" key="1">
    <source>
        <dbReference type="SAM" id="MobiDB-lite"/>
    </source>
</evidence>
<accession>A0A3E2TDC5</accession>
<dbReference type="PANTHER" id="PTHR21666">
    <property type="entry name" value="PEPTIDASE-RELATED"/>
    <property type="match status" value="1"/>
</dbReference>
<dbReference type="InterPro" id="IPR016047">
    <property type="entry name" value="M23ase_b-sheet_dom"/>
</dbReference>
<dbReference type="RefSeq" id="WP_015513435.1">
    <property type="nucleotide sequence ID" value="NZ_JAQDKA010000007.1"/>
</dbReference>
<name>A0A3E2TDC5_9FIRM</name>
<dbReference type="GO" id="GO:0004222">
    <property type="term" value="F:metalloendopeptidase activity"/>
    <property type="evidence" value="ECO:0007669"/>
    <property type="project" value="TreeGrafter"/>
</dbReference>
<dbReference type="Gene3D" id="2.70.70.10">
    <property type="entry name" value="Glucose Permease (Domain IIA)"/>
    <property type="match status" value="1"/>
</dbReference>
<feature type="region of interest" description="Disordered" evidence="1">
    <location>
        <begin position="95"/>
        <end position="124"/>
    </location>
</feature>
<protein>
    <submittedName>
        <fullName evidence="3">M23 family peptidase</fullName>
    </submittedName>
</protein>
<dbReference type="Proteomes" id="UP000260773">
    <property type="component" value="Unassembled WGS sequence"/>
</dbReference>
<sequence length="285" mass="30203">MNIFKKNGFYVMALVLVAGILAVSGIAGYVSGQKERGAENAAEFKDDGAGTALNAPASAETDTPIVDEMTGYNADLVQKILSMIENGSLALEDFEDEGSMNGQSGQNVSQEASAELADDAAGTEADAAVNAELDESDAEMAGSVINAGYQSGDPMTWPVRGEIVMDYSMDATTWYPTLQEYKCNPSILIQSEEGTDVAAAFEGTVTDVYNDVRLGNVVEMSLGNGYEASYGQLENVDVAVGDTISQGEVIGEVSQPTRYYSVEGSHLNFMLTQDGNPVDPLDYLD</sequence>
<dbReference type="InterPro" id="IPR050570">
    <property type="entry name" value="Cell_wall_metabolism_enzyme"/>
</dbReference>
<dbReference type="EMBL" id="QVEP01000067">
    <property type="protein sequence ID" value="RGB73147.1"/>
    <property type="molecule type" value="Genomic_DNA"/>
</dbReference>
<feature type="compositionally biased region" description="Polar residues" evidence="1">
    <location>
        <begin position="100"/>
        <end position="112"/>
    </location>
</feature>
<dbReference type="AlphaFoldDB" id="A0A3E2TDC5"/>
<evidence type="ECO:0000313" key="3">
    <source>
        <dbReference type="EMBL" id="RGB73147.1"/>
    </source>
</evidence>
<organism evidence="3 4">
    <name type="scientific">Coprococcus catus</name>
    <dbReference type="NCBI Taxonomy" id="116085"/>
    <lineage>
        <taxon>Bacteria</taxon>
        <taxon>Bacillati</taxon>
        <taxon>Bacillota</taxon>
        <taxon>Clostridia</taxon>
        <taxon>Lachnospirales</taxon>
        <taxon>Lachnospiraceae</taxon>
        <taxon>Coprococcus</taxon>
    </lineage>
</organism>
<proteinExistence type="predicted"/>
<evidence type="ECO:0000313" key="4">
    <source>
        <dbReference type="Proteomes" id="UP000260773"/>
    </source>
</evidence>
<feature type="domain" description="M23ase beta-sheet core" evidence="2">
    <location>
        <begin position="186"/>
        <end position="280"/>
    </location>
</feature>
<dbReference type="Pfam" id="PF01551">
    <property type="entry name" value="Peptidase_M23"/>
    <property type="match status" value="1"/>
</dbReference>
<reference evidence="3 4" key="1">
    <citation type="submission" date="2018-08" db="EMBL/GenBank/DDBJ databases">
        <title>A genome reference for cultivated species of the human gut microbiota.</title>
        <authorList>
            <person name="Zou Y."/>
            <person name="Xue W."/>
            <person name="Luo G."/>
        </authorList>
    </citation>
    <scope>NUCLEOTIDE SEQUENCE [LARGE SCALE GENOMIC DNA]</scope>
    <source>
        <strain evidence="3 4">AF45-17</strain>
    </source>
</reference>
<dbReference type="PANTHER" id="PTHR21666:SF270">
    <property type="entry name" value="MUREIN HYDROLASE ACTIVATOR ENVC"/>
    <property type="match status" value="1"/>
</dbReference>
<evidence type="ECO:0000259" key="2">
    <source>
        <dbReference type="Pfam" id="PF01551"/>
    </source>
</evidence>